<organism evidence="1 2">
    <name type="scientific">Dermatophagoides farinae</name>
    <name type="common">American house dust mite</name>
    <dbReference type="NCBI Taxonomy" id="6954"/>
    <lineage>
        <taxon>Eukaryota</taxon>
        <taxon>Metazoa</taxon>
        <taxon>Ecdysozoa</taxon>
        <taxon>Arthropoda</taxon>
        <taxon>Chelicerata</taxon>
        <taxon>Arachnida</taxon>
        <taxon>Acari</taxon>
        <taxon>Acariformes</taxon>
        <taxon>Sarcoptiformes</taxon>
        <taxon>Astigmata</taxon>
        <taxon>Psoroptidia</taxon>
        <taxon>Analgoidea</taxon>
        <taxon>Pyroglyphidae</taxon>
        <taxon>Dermatophagoidinae</taxon>
        <taxon>Dermatophagoides</taxon>
    </lineage>
</organism>
<reference evidence="1" key="2">
    <citation type="journal article" date="2022" name="Res Sq">
        <title>Comparative Genomics Reveals Insights into the Divergent Evolution of Astigmatic Mites and Household Pest Adaptations.</title>
        <authorList>
            <person name="Xiong Q."/>
            <person name="Wan A.T.-Y."/>
            <person name="Liu X.-Y."/>
            <person name="Fung C.S.-H."/>
            <person name="Xiao X."/>
            <person name="Malainual N."/>
            <person name="Hou J."/>
            <person name="Wang L."/>
            <person name="Wang M."/>
            <person name="Yang K."/>
            <person name="Cui Y."/>
            <person name="Leung E."/>
            <person name="Nong W."/>
            <person name="Shin S.-K."/>
            <person name="Au S."/>
            <person name="Jeong K.Y."/>
            <person name="Chew F.T."/>
            <person name="Hui J."/>
            <person name="Leung T.F."/>
            <person name="Tungtrongchitr A."/>
            <person name="Zhong N."/>
            <person name="Liu Z."/>
            <person name="Tsui S."/>
        </authorList>
    </citation>
    <scope>NUCLEOTIDE SEQUENCE</scope>
    <source>
        <strain evidence="1">Derf</strain>
        <tissue evidence="1">Whole organism</tissue>
    </source>
</reference>
<evidence type="ECO:0000313" key="2">
    <source>
        <dbReference type="Proteomes" id="UP000790347"/>
    </source>
</evidence>
<dbReference type="AlphaFoldDB" id="A0A922HUV6"/>
<evidence type="ECO:0000313" key="1">
    <source>
        <dbReference type="EMBL" id="KAH9510825.1"/>
    </source>
</evidence>
<name>A0A922HUV6_DERFA</name>
<proteinExistence type="predicted"/>
<comment type="caution">
    <text evidence="1">The sequence shown here is derived from an EMBL/GenBank/DDBJ whole genome shotgun (WGS) entry which is preliminary data.</text>
</comment>
<reference evidence="1" key="1">
    <citation type="submission" date="2013-05" db="EMBL/GenBank/DDBJ databases">
        <authorList>
            <person name="Yim A.K.Y."/>
            <person name="Chan T.F."/>
            <person name="Ji K.M."/>
            <person name="Liu X.Y."/>
            <person name="Zhou J.W."/>
            <person name="Li R.Q."/>
            <person name="Yang K.Y."/>
            <person name="Li J."/>
            <person name="Li M."/>
            <person name="Law P.T.W."/>
            <person name="Wu Y.L."/>
            <person name="Cai Z.L."/>
            <person name="Qin H."/>
            <person name="Bao Y."/>
            <person name="Leung R.K.K."/>
            <person name="Ng P.K.S."/>
            <person name="Zou J."/>
            <person name="Zhong X.J."/>
            <person name="Ran P.X."/>
            <person name="Zhong N.S."/>
            <person name="Liu Z.G."/>
            <person name="Tsui S.K.W."/>
        </authorList>
    </citation>
    <scope>NUCLEOTIDE SEQUENCE</scope>
    <source>
        <strain evidence="1">Derf</strain>
        <tissue evidence="1">Whole organism</tissue>
    </source>
</reference>
<accession>A0A922HUV6</accession>
<keyword evidence="2" id="KW-1185">Reference proteome</keyword>
<gene>
    <name evidence="1" type="ORF">DERF_009329</name>
</gene>
<sequence>MNLKEKKINSHMTDDQWIKLYQIEAIIIIFKYTTLNQTIDFLMVALSKNLAKYHFGTSQMLGMHPGQIVIFKVTMLSCFLFN</sequence>
<dbReference type="EMBL" id="ASGP02000004">
    <property type="protein sequence ID" value="KAH9510825.1"/>
    <property type="molecule type" value="Genomic_DNA"/>
</dbReference>
<dbReference type="Proteomes" id="UP000790347">
    <property type="component" value="Unassembled WGS sequence"/>
</dbReference>
<protein>
    <submittedName>
        <fullName evidence="1">Uncharacterized protein</fullName>
    </submittedName>
</protein>